<dbReference type="InterPro" id="IPR046958">
    <property type="entry name" value="RBK1/2/STUNTED"/>
</dbReference>
<evidence type="ECO:0000313" key="14">
    <source>
        <dbReference type="EMBL" id="RYR02298.1"/>
    </source>
</evidence>
<evidence type="ECO:0000256" key="5">
    <source>
        <dbReference type="ARBA" id="ARBA00022553"/>
    </source>
</evidence>
<evidence type="ECO:0000259" key="13">
    <source>
        <dbReference type="PROSITE" id="PS50011"/>
    </source>
</evidence>
<reference evidence="14 15" key="1">
    <citation type="submission" date="2019-01" db="EMBL/GenBank/DDBJ databases">
        <title>Sequencing of cultivated peanut Arachis hypogaea provides insights into genome evolution and oil improvement.</title>
        <authorList>
            <person name="Chen X."/>
        </authorList>
    </citation>
    <scope>NUCLEOTIDE SEQUENCE [LARGE SCALE GENOMIC DNA]</scope>
    <source>
        <strain evidence="15">cv. Fuhuasheng</strain>
        <tissue evidence="14">Leaves</tissue>
    </source>
</reference>
<dbReference type="GO" id="GO:0051020">
    <property type="term" value="F:GTPase binding"/>
    <property type="evidence" value="ECO:0007669"/>
    <property type="project" value="UniProtKB-ARBA"/>
</dbReference>
<protein>
    <recommendedName>
        <fullName evidence="2">non-specific serine/threonine protein kinase</fullName>
        <ecNumber evidence="2">2.7.11.1</ecNumber>
    </recommendedName>
</protein>
<evidence type="ECO:0000313" key="15">
    <source>
        <dbReference type="Proteomes" id="UP000289738"/>
    </source>
</evidence>
<gene>
    <name evidence="14" type="ORF">Ahy_B06g081115</name>
</gene>
<evidence type="ECO:0000256" key="2">
    <source>
        <dbReference type="ARBA" id="ARBA00012513"/>
    </source>
</evidence>
<keyword evidence="15" id="KW-1185">Reference proteome</keyword>
<dbReference type="SMART" id="SM00220">
    <property type="entry name" value="S_TKc"/>
    <property type="match status" value="1"/>
</dbReference>
<accession>A0A444YK67</accession>
<keyword evidence="8" id="KW-0418">Kinase</keyword>
<sequence length="219" mass="25026">MQPTILAENLIGRGGYADVFKGQKEFCLVFQLSPLGSLASILHGPNRHILTWNRRYNIALGIARGLLYLHDHCHRRIIHRDIKSDNILLTKNFEPQICDFGLAKWLPPDADQQHVTKFEGTFGYSAPEYLTHGIVDEKTDVYAFGILLLEILTGRKALDYLQQSILIWAKPLIDAHNVKELVDPSLGEDYDIEQTMELLKPEEDIIFEFENDGTPRRVT</sequence>
<evidence type="ECO:0000256" key="10">
    <source>
        <dbReference type="ARBA" id="ARBA00047899"/>
    </source>
</evidence>
<dbReference type="Gene3D" id="1.10.510.10">
    <property type="entry name" value="Transferase(Phosphotransferase) domain 1"/>
    <property type="match status" value="1"/>
</dbReference>
<evidence type="ECO:0000256" key="3">
    <source>
        <dbReference type="ARBA" id="ARBA00022490"/>
    </source>
</evidence>
<dbReference type="STRING" id="3818.A0A444YK67"/>
<dbReference type="InterPro" id="IPR011009">
    <property type="entry name" value="Kinase-like_dom_sf"/>
</dbReference>
<dbReference type="EC" id="2.7.11.1" evidence="2"/>
<dbReference type="AlphaFoldDB" id="A0A444YK67"/>
<dbReference type="SUPFAM" id="SSF56112">
    <property type="entry name" value="Protein kinase-like (PK-like)"/>
    <property type="match status" value="1"/>
</dbReference>
<evidence type="ECO:0000256" key="7">
    <source>
        <dbReference type="ARBA" id="ARBA00022741"/>
    </source>
</evidence>
<keyword evidence="6" id="KW-0808">Transferase</keyword>
<keyword evidence="5" id="KW-0597">Phosphoprotein</keyword>
<keyword evidence="7" id="KW-0547">Nucleotide-binding</keyword>
<dbReference type="GO" id="GO:0005524">
    <property type="term" value="F:ATP binding"/>
    <property type="evidence" value="ECO:0007669"/>
    <property type="project" value="UniProtKB-KW"/>
</dbReference>
<organism evidence="14 15">
    <name type="scientific">Arachis hypogaea</name>
    <name type="common">Peanut</name>
    <dbReference type="NCBI Taxonomy" id="3818"/>
    <lineage>
        <taxon>Eukaryota</taxon>
        <taxon>Viridiplantae</taxon>
        <taxon>Streptophyta</taxon>
        <taxon>Embryophyta</taxon>
        <taxon>Tracheophyta</taxon>
        <taxon>Spermatophyta</taxon>
        <taxon>Magnoliopsida</taxon>
        <taxon>eudicotyledons</taxon>
        <taxon>Gunneridae</taxon>
        <taxon>Pentapetalae</taxon>
        <taxon>rosids</taxon>
        <taxon>fabids</taxon>
        <taxon>Fabales</taxon>
        <taxon>Fabaceae</taxon>
        <taxon>Papilionoideae</taxon>
        <taxon>50 kb inversion clade</taxon>
        <taxon>dalbergioids sensu lato</taxon>
        <taxon>Dalbergieae</taxon>
        <taxon>Pterocarpus clade</taxon>
        <taxon>Arachis</taxon>
    </lineage>
</organism>
<keyword evidence="9" id="KW-0067">ATP-binding</keyword>
<evidence type="ECO:0000256" key="9">
    <source>
        <dbReference type="ARBA" id="ARBA00022840"/>
    </source>
</evidence>
<dbReference type="InterPro" id="IPR008271">
    <property type="entry name" value="Ser/Thr_kinase_AS"/>
</dbReference>
<dbReference type="PANTHER" id="PTHR47987:SF14">
    <property type="entry name" value="RECEPTOR-LIKE CYTOSOLIC SERINE_THREONINE-PROTEIN KINASE RBK2"/>
    <property type="match status" value="1"/>
</dbReference>
<dbReference type="PROSITE" id="PS00108">
    <property type="entry name" value="PROTEIN_KINASE_ST"/>
    <property type="match status" value="1"/>
</dbReference>
<dbReference type="EMBL" id="SDMP01000016">
    <property type="protein sequence ID" value="RYR02298.1"/>
    <property type="molecule type" value="Genomic_DNA"/>
</dbReference>
<evidence type="ECO:0000256" key="4">
    <source>
        <dbReference type="ARBA" id="ARBA00022527"/>
    </source>
</evidence>
<feature type="domain" description="Protein kinase" evidence="13">
    <location>
        <begin position="1"/>
        <end position="219"/>
    </location>
</feature>
<evidence type="ECO:0000256" key="11">
    <source>
        <dbReference type="ARBA" id="ARBA00048679"/>
    </source>
</evidence>
<comment type="subunit">
    <text evidence="12">Interacts with ARAC5 and ARAC10.</text>
</comment>
<keyword evidence="3" id="KW-0963">Cytoplasm</keyword>
<evidence type="ECO:0000256" key="6">
    <source>
        <dbReference type="ARBA" id="ARBA00022679"/>
    </source>
</evidence>
<evidence type="ECO:0000256" key="1">
    <source>
        <dbReference type="ARBA" id="ARBA00004496"/>
    </source>
</evidence>
<dbReference type="GO" id="GO:0004674">
    <property type="term" value="F:protein serine/threonine kinase activity"/>
    <property type="evidence" value="ECO:0007669"/>
    <property type="project" value="UniProtKB-KW"/>
</dbReference>
<evidence type="ECO:0000256" key="12">
    <source>
        <dbReference type="ARBA" id="ARBA00063228"/>
    </source>
</evidence>
<dbReference type="FunFam" id="1.10.510.10:FF:000335">
    <property type="entry name" value="receptor-like cytosolic serine/threonine-protein kinase RBK2"/>
    <property type="match status" value="1"/>
</dbReference>
<comment type="caution">
    <text evidence="14">The sequence shown here is derived from an EMBL/GenBank/DDBJ whole genome shotgun (WGS) entry which is preliminary data.</text>
</comment>
<dbReference type="Proteomes" id="UP000289738">
    <property type="component" value="Chromosome B06"/>
</dbReference>
<evidence type="ECO:0000256" key="8">
    <source>
        <dbReference type="ARBA" id="ARBA00022777"/>
    </source>
</evidence>
<proteinExistence type="predicted"/>
<comment type="catalytic activity">
    <reaction evidence="10">
        <text>L-threonyl-[protein] + ATP = O-phospho-L-threonyl-[protein] + ADP + H(+)</text>
        <dbReference type="Rhea" id="RHEA:46608"/>
        <dbReference type="Rhea" id="RHEA-COMP:11060"/>
        <dbReference type="Rhea" id="RHEA-COMP:11605"/>
        <dbReference type="ChEBI" id="CHEBI:15378"/>
        <dbReference type="ChEBI" id="CHEBI:30013"/>
        <dbReference type="ChEBI" id="CHEBI:30616"/>
        <dbReference type="ChEBI" id="CHEBI:61977"/>
        <dbReference type="ChEBI" id="CHEBI:456216"/>
        <dbReference type="EC" id="2.7.11.1"/>
    </reaction>
</comment>
<dbReference type="InterPro" id="IPR000719">
    <property type="entry name" value="Prot_kinase_dom"/>
</dbReference>
<dbReference type="PROSITE" id="PS50011">
    <property type="entry name" value="PROTEIN_KINASE_DOM"/>
    <property type="match status" value="1"/>
</dbReference>
<dbReference type="GO" id="GO:0005737">
    <property type="term" value="C:cytoplasm"/>
    <property type="evidence" value="ECO:0007669"/>
    <property type="project" value="UniProtKB-SubCell"/>
</dbReference>
<dbReference type="PANTHER" id="PTHR47987">
    <property type="entry name" value="OS08G0249100 PROTEIN"/>
    <property type="match status" value="1"/>
</dbReference>
<comment type="subcellular location">
    <subcellularLocation>
        <location evidence="1">Cytoplasm</location>
    </subcellularLocation>
</comment>
<keyword evidence="4" id="KW-0723">Serine/threonine-protein kinase</keyword>
<comment type="catalytic activity">
    <reaction evidence="11">
        <text>L-seryl-[protein] + ATP = O-phospho-L-seryl-[protein] + ADP + H(+)</text>
        <dbReference type="Rhea" id="RHEA:17989"/>
        <dbReference type="Rhea" id="RHEA-COMP:9863"/>
        <dbReference type="Rhea" id="RHEA-COMP:11604"/>
        <dbReference type="ChEBI" id="CHEBI:15378"/>
        <dbReference type="ChEBI" id="CHEBI:29999"/>
        <dbReference type="ChEBI" id="CHEBI:30616"/>
        <dbReference type="ChEBI" id="CHEBI:83421"/>
        <dbReference type="ChEBI" id="CHEBI:456216"/>
        <dbReference type="EC" id="2.7.11.1"/>
    </reaction>
</comment>
<dbReference type="Pfam" id="PF00069">
    <property type="entry name" value="Pkinase"/>
    <property type="match status" value="1"/>
</dbReference>
<name>A0A444YK67_ARAHY</name>